<evidence type="ECO:0000313" key="3">
    <source>
        <dbReference type="Proteomes" id="UP000290289"/>
    </source>
</evidence>
<gene>
    <name evidence="2" type="ORF">DVH24_009860</name>
</gene>
<sequence length="268" mass="29441">MSPSYPHQKTSKDSPKSYQIYNPVQLFPIPLPPLDPGLLPEGAEGTVDLPFEKTDNLKIAYDLLQKPINQFIADRLPDWIITDLAAHWVVETGKEYGVPLVYFSVFSAATRAFVSSAQNLSGGNTNDVLPSPKALTLPPDLSTVAFRGQEAGFYGVNNSGISDAERRATTLSSCPVHAIRSCEEFEGEYLEAYKNNSGKLVIPTGLLPPEIPAKGVKREISTADGIFEWLDKQKTRSVVFVGFASECKLSNEQKFKRAQIIKEHGAKI</sequence>
<keyword evidence="1" id="KW-0328">Glycosyltransferase</keyword>
<proteinExistence type="predicted"/>
<organism evidence="2 3">
    <name type="scientific">Malus domestica</name>
    <name type="common">Apple</name>
    <name type="synonym">Pyrus malus</name>
    <dbReference type="NCBI Taxonomy" id="3750"/>
    <lineage>
        <taxon>Eukaryota</taxon>
        <taxon>Viridiplantae</taxon>
        <taxon>Streptophyta</taxon>
        <taxon>Embryophyta</taxon>
        <taxon>Tracheophyta</taxon>
        <taxon>Spermatophyta</taxon>
        <taxon>Magnoliopsida</taxon>
        <taxon>eudicotyledons</taxon>
        <taxon>Gunneridae</taxon>
        <taxon>Pentapetalae</taxon>
        <taxon>rosids</taxon>
        <taxon>fabids</taxon>
        <taxon>Rosales</taxon>
        <taxon>Rosaceae</taxon>
        <taxon>Amygdaloideae</taxon>
        <taxon>Maleae</taxon>
        <taxon>Malus</taxon>
    </lineage>
</organism>
<accession>A0A498KI28</accession>
<name>A0A498KI28_MALDO</name>
<keyword evidence="3" id="KW-1185">Reference proteome</keyword>
<evidence type="ECO:0000256" key="1">
    <source>
        <dbReference type="ARBA" id="ARBA00022676"/>
    </source>
</evidence>
<dbReference type="SUPFAM" id="SSF53756">
    <property type="entry name" value="UDP-Glycosyltransferase/glycogen phosphorylase"/>
    <property type="match status" value="1"/>
</dbReference>
<protein>
    <submittedName>
        <fullName evidence="2">Uncharacterized protein</fullName>
    </submittedName>
</protein>
<dbReference type="GO" id="GO:0035251">
    <property type="term" value="F:UDP-glucosyltransferase activity"/>
    <property type="evidence" value="ECO:0007669"/>
    <property type="project" value="InterPro"/>
</dbReference>
<dbReference type="EMBL" id="RDQH01000327">
    <property type="protein sequence ID" value="RXI07829.1"/>
    <property type="molecule type" value="Genomic_DNA"/>
</dbReference>
<dbReference type="PANTHER" id="PTHR48049:SF57">
    <property type="entry name" value="UDP-GLYCOSYLTRANSFERASE 91C1-LIKE"/>
    <property type="match status" value="1"/>
</dbReference>
<dbReference type="Gene3D" id="3.40.50.2000">
    <property type="entry name" value="Glycogen Phosphorylase B"/>
    <property type="match status" value="1"/>
</dbReference>
<reference evidence="2 3" key="1">
    <citation type="submission" date="2018-10" db="EMBL/GenBank/DDBJ databases">
        <title>A high-quality apple genome assembly.</title>
        <authorList>
            <person name="Hu J."/>
        </authorList>
    </citation>
    <scope>NUCLEOTIDE SEQUENCE [LARGE SCALE GENOMIC DNA]</scope>
    <source>
        <strain evidence="3">cv. HFTH1</strain>
        <tissue evidence="2">Young leaf</tissue>
    </source>
</reference>
<keyword evidence="1" id="KW-0808">Transferase</keyword>
<dbReference type="InterPro" id="IPR050481">
    <property type="entry name" value="UDP-glycosyltransf_plant"/>
</dbReference>
<comment type="caution">
    <text evidence="2">The sequence shown here is derived from an EMBL/GenBank/DDBJ whole genome shotgun (WGS) entry which is preliminary data.</text>
</comment>
<dbReference type="AlphaFoldDB" id="A0A498KI28"/>
<evidence type="ECO:0000313" key="2">
    <source>
        <dbReference type="EMBL" id="RXI07829.1"/>
    </source>
</evidence>
<dbReference type="PANTHER" id="PTHR48049">
    <property type="entry name" value="GLYCOSYLTRANSFERASE"/>
    <property type="match status" value="1"/>
</dbReference>
<dbReference type="Proteomes" id="UP000290289">
    <property type="component" value="Chromosome 1"/>
</dbReference>